<evidence type="ECO:0000259" key="8">
    <source>
        <dbReference type="PROSITE" id="PS50994"/>
    </source>
</evidence>
<dbReference type="Gene3D" id="3.10.10.10">
    <property type="entry name" value="HIV Type 1 Reverse Transcriptase, subunit A, domain 1"/>
    <property type="match status" value="2"/>
</dbReference>
<dbReference type="InterPro" id="IPR012337">
    <property type="entry name" value="RNaseH-like_sf"/>
</dbReference>
<dbReference type="GO" id="GO:0015074">
    <property type="term" value="P:DNA integration"/>
    <property type="evidence" value="ECO:0007669"/>
    <property type="project" value="InterPro"/>
</dbReference>
<keyword evidence="1" id="KW-0808">Transferase</keyword>
<feature type="region of interest" description="Disordered" evidence="7">
    <location>
        <begin position="464"/>
        <end position="504"/>
    </location>
</feature>
<dbReference type="PANTHER" id="PTHR37984">
    <property type="entry name" value="PROTEIN CBG26694"/>
    <property type="match status" value="1"/>
</dbReference>
<dbReference type="CDD" id="cd01647">
    <property type="entry name" value="RT_LTR"/>
    <property type="match status" value="1"/>
</dbReference>
<name>A0A6A3WMG0_9STRA</name>
<dbReference type="GO" id="GO:0003676">
    <property type="term" value="F:nucleic acid binding"/>
    <property type="evidence" value="ECO:0007669"/>
    <property type="project" value="InterPro"/>
</dbReference>
<dbReference type="GO" id="GO:0003964">
    <property type="term" value="F:RNA-directed DNA polymerase activity"/>
    <property type="evidence" value="ECO:0007669"/>
    <property type="project" value="UniProtKB-KW"/>
</dbReference>
<dbReference type="InterPro" id="IPR001584">
    <property type="entry name" value="Integrase_cat-core"/>
</dbReference>
<dbReference type="InterPro" id="IPR043502">
    <property type="entry name" value="DNA/RNA_pol_sf"/>
</dbReference>
<keyword evidence="10" id="KW-1185">Reference proteome</keyword>
<dbReference type="Gene3D" id="3.30.70.270">
    <property type="match status" value="2"/>
</dbReference>
<evidence type="ECO:0000313" key="9">
    <source>
        <dbReference type="EMBL" id="KAE9187826.1"/>
    </source>
</evidence>
<dbReference type="FunFam" id="3.30.70.270:FF:000003">
    <property type="entry name" value="Transposon Ty3-G Gag-Pol polyprotein"/>
    <property type="match status" value="1"/>
</dbReference>
<dbReference type="Gene3D" id="3.10.20.370">
    <property type="match status" value="1"/>
</dbReference>
<comment type="caution">
    <text evidence="9">The sequence shown here is derived from an EMBL/GenBank/DDBJ whole genome shotgun (WGS) entry which is preliminary data.</text>
</comment>
<dbReference type="Proteomes" id="UP000433483">
    <property type="component" value="Unassembled WGS sequence"/>
</dbReference>
<sequence length="740" mass="83563">MKADFSESKLSPEQKELFQAELNGFRSMVVDSSKEPGRTDLLQFEIDTGNSAPIKQQPYRVSLAEGEVMEAEIQKYLELNLIRPSNSPWASPVLMIRKPDDDILDVLSDAQLFSTMDIASGYWNVPMHPYSVSKTAFTCKYGLYEWLTVLVDLKWRICLVYLDDCVIFSKDFPTHLVRVRQELTRFQQAGFKLKMKKCHWGRSQVAFLGHIVTPTGILPNPEKVKAVMNMKRPVDVHGIRSLLGLSSYFRRYIPGYASISAHLERLKVKDAPFVWNEDCEAAFRQLKRALLKPPILVYPDGKKRFKLYVDSPRYAVGTCLMQEVNGRARVVAYASKLLTGSQKNWINQQDGISEIECWGVVWATRKFRCYLDKREFDLYIDHQALTWVFSPGNRTTNAKLARWAMGLSNLQFKVHHKPGTSLGHVDGLSRLPMDTVAALTMRDLLNPEGTVDDVLPSSVGEQPEVIGGEMDGDDALGERADGHVDDDELDRPNEDVGNSSETDALMSPVDRFGLDFEQFVGEQREVPWIKALVAFLLDGALPLDPFLRATIVKTRNRYEVQNGLLMRRVHLPARIGPARSLTVPVVPIPYLETVLHYCHSDVLSSHLGLTKTGKVRRHAFWPGWRKDVTEYVRECTRCGSGQGSRPWQAGRMQRMPVADLTGPFSLLVVDAVGPLPETERSNKYILVIVDYFTRWAEAFAVGRLDSVTFVEVMVNGVVARHGVPSRLLSDNGRNFTSEIA</sequence>
<dbReference type="InterPro" id="IPR036397">
    <property type="entry name" value="RNaseH_sf"/>
</dbReference>
<evidence type="ECO:0000256" key="7">
    <source>
        <dbReference type="SAM" id="MobiDB-lite"/>
    </source>
</evidence>
<dbReference type="PANTHER" id="PTHR37984:SF5">
    <property type="entry name" value="PROTEIN NYNRIN-LIKE"/>
    <property type="match status" value="1"/>
</dbReference>
<dbReference type="OrthoDB" id="116078at2759"/>
<dbReference type="Pfam" id="PF00665">
    <property type="entry name" value="rve"/>
    <property type="match status" value="1"/>
</dbReference>
<dbReference type="FunFam" id="1.10.340.70:FF:000001">
    <property type="entry name" value="Retrovirus-related Pol polyprotein from transposon gypsy-like Protein"/>
    <property type="match status" value="1"/>
</dbReference>
<keyword evidence="6" id="KW-0695">RNA-directed DNA polymerase</keyword>
<evidence type="ECO:0000313" key="10">
    <source>
        <dbReference type="Proteomes" id="UP000433483"/>
    </source>
</evidence>
<accession>A0A6A3WMG0</accession>
<dbReference type="FunFam" id="3.10.20.370:FF:000001">
    <property type="entry name" value="Retrovirus-related Pol polyprotein from transposon 17.6-like protein"/>
    <property type="match status" value="1"/>
</dbReference>
<evidence type="ECO:0000256" key="2">
    <source>
        <dbReference type="ARBA" id="ARBA00022695"/>
    </source>
</evidence>
<dbReference type="InterPro" id="IPR041588">
    <property type="entry name" value="Integrase_H2C2"/>
</dbReference>
<feature type="domain" description="Integrase catalytic" evidence="8">
    <location>
        <begin position="659"/>
        <end position="740"/>
    </location>
</feature>
<dbReference type="GO" id="GO:0016787">
    <property type="term" value="F:hydrolase activity"/>
    <property type="evidence" value="ECO:0007669"/>
    <property type="project" value="UniProtKB-KW"/>
</dbReference>
<keyword evidence="3" id="KW-0540">Nuclease</keyword>
<dbReference type="Gene3D" id="3.30.420.10">
    <property type="entry name" value="Ribonuclease H-like superfamily/Ribonuclease H"/>
    <property type="match status" value="1"/>
</dbReference>
<keyword evidence="4" id="KW-0255">Endonuclease</keyword>
<organism evidence="9 10">
    <name type="scientific">Phytophthora fragariae</name>
    <dbReference type="NCBI Taxonomy" id="53985"/>
    <lineage>
        <taxon>Eukaryota</taxon>
        <taxon>Sar</taxon>
        <taxon>Stramenopiles</taxon>
        <taxon>Oomycota</taxon>
        <taxon>Peronosporomycetes</taxon>
        <taxon>Peronosporales</taxon>
        <taxon>Peronosporaceae</taxon>
        <taxon>Phytophthora</taxon>
    </lineage>
</organism>
<gene>
    <name evidence="9" type="ORF">PF005_g20302</name>
</gene>
<dbReference type="GO" id="GO:0004519">
    <property type="term" value="F:endonuclease activity"/>
    <property type="evidence" value="ECO:0007669"/>
    <property type="project" value="UniProtKB-KW"/>
</dbReference>
<dbReference type="CDD" id="cd09274">
    <property type="entry name" value="RNase_HI_RT_Ty3"/>
    <property type="match status" value="1"/>
</dbReference>
<evidence type="ECO:0000256" key="5">
    <source>
        <dbReference type="ARBA" id="ARBA00022801"/>
    </source>
</evidence>
<evidence type="ECO:0000256" key="6">
    <source>
        <dbReference type="ARBA" id="ARBA00022918"/>
    </source>
</evidence>
<dbReference type="AlphaFoldDB" id="A0A6A3WMG0"/>
<proteinExistence type="predicted"/>
<protein>
    <recommendedName>
        <fullName evidence="8">Integrase catalytic domain-containing protein</fullName>
    </recommendedName>
</protein>
<dbReference type="Pfam" id="PF17921">
    <property type="entry name" value="Integrase_H2C2"/>
    <property type="match status" value="1"/>
</dbReference>
<evidence type="ECO:0000256" key="1">
    <source>
        <dbReference type="ARBA" id="ARBA00022679"/>
    </source>
</evidence>
<keyword evidence="5" id="KW-0378">Hydrolase</keyword>
<dbReference type="Pfam" id="PF17917">
    <property type="entry name" value="RT_RNaseH"/>
    <property type="match status" value="1"/>
</dbReference>
<dbReference type="InterPro" id="IPR050951">
    <property type="entry name" value="Retrovirus_Pol_polyprotein"/>
</dbReference>
<dbReference type="InterPro" id="IPR043128">
    <property type="entry name" value="Rev_trsase/Diguanyl_cyclase"/>
</dbReference>
<dbReference type="InterPro" id="IPR041373">
    <property type="entry name" value="RT_RNaseH"/>
</dbReference>
<dbReference type="EMBL" id="QXGB01001627">
    <property type="protein sequence ID" value="KAE9187826.1"/>
    <property type="molecule type" value="Genomic_DNA"/>
</dbReference>
<dbReference type="FunFam" id="3.30.70.270:FF:000063">
    <property type="entry name" value="Zinc knuckle domaincontaining protein"/>
    <property type="match status" value="1"/>
</dbReference>
<keyword evidence="2" id="KW-0548">Nucleotidyltransferase</keyword>
<evidence type="ECO:0000256" key="3">
    <source>
        <dbReference type="ARBA" id="ARBA00022722"/>
    </source>
</evidence>
<dbReference type="SUPFAM" id="SSF56672">
    <property type="entry name" value="DNA/RNA polymerases"/>
    <property type="match status" value="1"/>
</dbReference>
<dbReference type="SUPFAM" id="SSF53098">
    <property type="entry name" value="Ribonuclease H-like"/>
    <property type="match status" value="1"/>
</dbReference>
<evidence type="ECO:0000256" key="4">
    <source>
        <dbReference type="ARBA" id="ARBA00022759"/>
    </source>
</evidence>
<dbReference type="PROSITE" id="PS50994">
    <property type="entry name" value="INTEGRASE"/>
    <property type="match status" value="1"/>
</dbReference>
<dbReference type="Gene3D" id="1.10.340.70">
    <property type="match status" value="1"/>
</dbReference>
<reference evidence="9 10" key="1">
    <citation type="submission" date="2018-08" db="EMBL/GenBank/DDBJ databases">
        <title>Genomic investigation of the strawberry pathogen Phytophthora fragariae indicates pathogenicity is determined by transcriptional variation in three key races.</title>
        <authorList>
            <person name="Adams T.M."/>
            <person name="Armitage A.D."/>
            <person name="Sobczyk M.K."/>
            <person name="Bates H.J."/>
            <person name="Dunwell J.M."/>
            <person name="Nellist C.F."/>
            <person name="Harrison R.J."/>
        </authorList>
    </citation>
    <scope>NUCLEOTIDE SEQUENCE [LARGE SCALE GENOMIC DNA]</scope>
    <source>
        <strain evidence="9 10">NOV-27</strain>
    </source>
</reference>